<evidence type="ECO:0000259" key="2">
    <source>
        <dbReference type="Pfam" id="PF03816"/>
    </source>
</evidence>
<dbReference type="PANTHER" id="PTHR33392:SF6">
    <property type="entry name" value="POLYISOPRENYL-TEICHOIC ACID--PEPTIDOGLYCAN TEICHOIC ACID TRANSFERASE TAGU"/>
    <property type="match status" value="1"/>
</dbReference>
<evidence type="ECO:0000313" key="5">
    <source>
        <dbReference type="Proteomes" id="UP000286928"/>
    </source>
</evidence>
<dbReference type="Proteomes" id="UP000286928">
    <property type="component" value="Unassembled WGS sequence"/>
</dbReference>
<keyword evidence="6" id="KW-1185">Reference proteome</keyword>
<dbReference type="Gene3D" id="3.40.630.190">
    <property type="entry name" value="LCP protein"/>
    <property type="match status" value="1"/>
</dbReference>
<dbReference type="InterPro" id="IPR004474">
    <property type="entry name" value="LytR_CpsA_psr"/>
</dbReference>
<reference evidence="4" key="1">
    <citation type="submission" date="2017-10" db="EMBL/GenBank/DDBJ databases">
        <authorList>
            <person name="Wilpiszeski R.L."/>
            <person name="Zhidan Z."/>
            <person name="House C.H."/>
        </authorList>
    </citation>
    <scope>NUCLEOTIDE SEQUENCE</scope>
    <source>
        <strain evidence="4">12_S12</strain>
    </source>
</reference>
<proteinExistence type="inferred from homology"/>
<organism evidence="3 5">
    <name type="scientific">Thermus scotoductus</name>
    <dbReference type="NCBI Taxonomy" id="37636"/>
    <lineage>
        <taxon>Bacteria</taxon>
        <taxon>Thermotogati</taxon>
        <taxon>Deinococcota</taxon>
        <taxon>Deinococci</taxon>
        <taxon>Thermales</taxon>
        <taxon>Thermaceae</taxon>
        <taxon>Thermus</taxon>
    </lineage>
</organism>
<dbReference type="PANTHER" id="PTHR33392">
    <property type="entry name" value="POLYISOPRENYL-TEICHOIC ACID--PEPTIDOGLYCAN TEICHOIC ACID TRANSFERASE TAGU"/>
    <property type="match status" value="1"/>
</dbReference>
<dbReference type="RefSeq" id="WP_126165210.1">
    <property type="nucleotide sequence ID" value="NZ_PELO01000295.1"/>
</dbReference>
<dbReference type="AlphaFoldDB" id="A0A430S6S8"/>
<comment type="similarity">
    <text evidence="1">Belongs to the LytR/CpsA/Psr (LCP) family.</text>
</comment>
<evidence type="ECO:0000313" key="3">
    <source>
        <dbReference type="EMBL" id="RTH30825.1"/>
    </source>
</evidence>
<accession>A0A430S6S8</accession>
<gene>
    <name evidence="4" type="ORF">CSW25_04905</name>
    <name evidence="3" type="ORF">CSW33_09510</name>
</gene>
<evidence type="ECO:0000256" key="1">
    <source>
        <dbReference type="ARBA" id="ARBA00006068"/>
    </source>
</evidence>
<name>A0A430S6S8_THESC</name>
<dbReference type="Proteomes" id="UP000287962">
    <property type="component" value="Unassembled WGS sequence"/>
</dbReference>
<evidence type="ECO:0000313" key="6">
    <source>
        <dbReference type="Proteomes" id="UP000287962"/>
    </source>
</evidence>
<sequence length="384" mass="41734">MRRLFLGLFLLFIGALAFWAYPLLGPAVRQGALPSREGLRAPLTLLVYGSSPEYSGYHQRAPERFRGLADTILLVRLDPVANRVVVLSIPRDVWVNLPGYGWHKVNAASPLGGPALMKEAVARITGVQADRYLVVSTEALRRGVDALGGVRVCVEKPMRYRDTAAGLDINLEPGCQVLDGKKAEGYLRFRKDALGDIGRIQRQQAFFHALKEQVLSPSGLLRLPRAVAAVEPYFQTDLSREEKGAILGFAMKQPHLMSLLLPGNFGGGGWNVDEEALRQLLAVYFDGEAPGEKGELTGRLVALVYGPGQEALVEKARLRLSELGLRVILHPVDLPPSRTEVLENGPGLLAQALGEALGVPYRISGEAVLGADLTLRLGEEAPFL</sequence>
<dbReference type="NCBIfam" id="TIGR00350">
    <property type="entry name" value="lytR_cpsA_psr"/>
    <property type="match status" value="1"/>
</dbReference>
<dbReference type="Pfam" id="PF03816">
    <property type="entry name" value="LytR_cpsA_psr"/>
    <property type="match status" value="1"/>
</dbReference>
<protein>
    <submittedName>
        <fullName evidence="3">LytR family transcriptional regulator</fullName>
    </submittedName>
</protein>
<reference evidence="5 6" key="2">
    <citation type="journal article" date="2019" name="Extremophiles">
        <title>Biogeography of thermophiles and predominance of Thermus scotoductus in domestic water heaters.</title>
        <authorList>
            <person name="Wilpiszeski R.L."/>
            <person name="Zhang Z."/>
            <person name="House C.H."/>
        </authorList>
    </citation>
    <scope>NUCLEOTIDE SEQUENCE [LARGE SCALE GENOMIC DNA]</scope>
    <source>
        <strain evidence="4 6">12_S12</strain>
        <strain evidence="3 5">20_S20</strain>
    </source>
</reference>
<dbReference type="InterPro" id="IPR050922">
    <property type="entry name" value="LytR/CpsA/Psr_CW_biosynth"/>
</dbReference>
<evidence type="ECO:0000313" key="4">
    <source>
        <dbReference type="EMBL" id="RTI08190.1"/>
    </source>
</evidence>
<dbReference type="EMBL" id="PEMD01000286">
    <property type="protein sequence ID" value="RTH30825.1"/>
    <property type="molecule type" value="Genomic_DNA"/>
</dbReference>
<comment type="caution">
    <text evidence="3">The sequence shown here is derived from an EMBL/GenBank/DDBJ whole genome shotgun (WGS) entry which is preliminary data.</text>
</comment>
<feature type="domain" description="Cell envelope-related transcriptional attenuator" evidence="2">
    <location>
        <begin position="69"/>
        <end position="214"/>
    </location>
</feature>
<dbReference type="EMBL" id="PEML01000111">
    <property type="protein sequence ID" value="RTI08190.1"/>
    <property type="molecule type" value="Genomic_DNA"/>
</dbReference>